<dbReference type="AlphaFoldDB" id="A0A1Q5TIE8"/>
<dbReference type="Proteomes" id="UP000186268">
    <property type="component" value="Unassembled WGS sequence"/>
</dbReference>
<keyword evidence="2" id="KW-1185">Reference proteome</keyword>
<sequence>MLSIIRLLLGKNGVKYGCKCTYFIGVVMPIALKDYVEYLATGRYRHQYVNPHGPLLREYQKANGKTSLYITTRYPPYLVSPANPQEGDAGVTSRIRKLCFIPSDNGTYALPEHDCDIGIYSYIDIIVPILSRVSYLLTSRAAATAFFMQLMSDQDITYHIQNYFNQERLYGRLPPQFNQRFTNYYRYRY</sequence>
<protein>
    <submittedName>
        <fullName evidence="1">Uncharacterized protein</fullName>
    </submittedName>
</protein>
<reference evidence="1 2" key="1">
    <citation type="submission" date="2016-09" db="EMBL/GenBank/DDBJ databases">
        <title>Xenorhabdus thuongxuanensis sp. nov. and Xenorhabdus eapokensis sp. nov., isolated from Steinernema species.</title>
        <authorList>
            <person name="Kaempfer P."/>
            <person name="Tobias N.J."/>
            <person name="Phan Ke L."/>
            <person name="Bode H.B."/>
            <person name="Glaeser S.P."/>
        </authorList>
    </citation>
    <scope>NUCLEOTIDE SEQUENCE [LARGE SCALE GENOMIC DNA]</scope>
    <source>
        <strain evidence="1 2">DL20</strain>
    </source>
</reference>
<proteinExistence type="predicted"/>
<gene>
    <name evidence="1" type="ORF">Xedl_03471</name>
</gene>
<name>A0A1Q5TIE8_9GAMM</name>
<dbReference type="STRING" id="1873482.Xedl_03471"/>
<evidence type="ECO:0000313" key="2">
    <source>
        <dbReference type="Proteomes" id="UP000186268"/>
    </source>
</evidence>
<accession>A0A1Q5TIE8</accession>
<evidence type="ECO:0000313" key="1">
    <source>
        <dbReference type="EMBL" id="OKP00002.1"/>
    </source>
</evidence>
<dbReference type="RefSeq" id="WP_143187464.1">
    <property type="nucleotide sequence ID" value="NZ_CAWNAG010000151.1"/>
</dbReference>
<organism evidence="1 2">
    <name type="scientific">Xenorhabdus eapokensis</name>
    <dbReference type="NCBI Taxonomy" id="1873482"/>
    <lineage>
        <taxon>Bacteria</taxon>
        <taxon>Pseudomonadati</taxon>
        <taxon>Pseudomonadota</taxon>
        <taxon>Gammaproteobacteria</taxon>
        <taxon>Enterobacterales</taxon>
        <taxon>Morganellaceae</taxon>
        <taxon>Xenorhabdus</taxon>
    </lineage>
</organism>
<comment type="caution">
    <text evidence="1">The sequence shown here is derived from an EMBL/GenBank/DDBJ whole genome shotgun (WGS) entry which is preliminary data.</text>
</comment>
<dbReference type="EMBL" id="MKGQ01000043">
    <property type="protein sequence ID" value="OKP00002.1"/>
    <property type="molecule type" value="Genomic_DNA"/>
</dbReference>